<evidence type="ECO:0000256" key="5">
    <source>
        <dbReference type="ARBA" id="ARBA00023136"/>
    </source>
</evidence>
<evidence type="ECO:0000256" key="6">
    <source>
        <dbReference type="SAM" id="Phobius"/>
    </source>
</evidence>
<feature type="transmembrane region" description="Helical" evidence="6">
    <location>
        <begin position="97"/>
        <end position="128"/>
    </location>
</feature>
<protein>
    <submittedName>
        <fullName evidence="8">Transporter permease</fullName>
    </submittedName>
</protein>
<accession>A0A4U9YFC0</accession>
<name>A0A4U9YFC0_9STRE</name>
<reference evidence="8 9" key="1">
    <citation type="submission" date="2019-05" db="EMBL/GenBank/DDBJ databases">
        <authorList>
            <consortium name="Pathogen Informatics"/>
        </authorList>
    </citation>
    <scope>NUCLEOTIDE SEQUENCE [LARGE SCALE GENOMIC DNA]</scope>
    <source>
        <strain evidence="8 9">NCTC5385</strain>
    </source>
</reference>
<evidence type="ECO:0000256" key="1">
    <source>
        <dbReference type="ARBA" id="ARBA00004651"/>
    </source>
</evidence>
<gene>
    <name evidence="8" type="ORF">NCTC5385_01204</name>
</gene>
<dbReference type="InterPro" id="IPR052536">
    <property type="entry name" value="ABC-4_Integral_Memb_Prot"/>
</dbReference>
<dbReference type="InterPro" id="IPR003838">
    <property type="entry name" value="ABC3_permease_C"/>
</dbReference>
<keyword evidence="4 6" id="KW-1133">Transmembrane helix</keyword>
<evidence type="ECO:0000256" key="4">
    <source>
        <dbReference type="ARBA" id="ARBA00022989"/>
    </source>
</evidence>
<keyword evidence="5 6" id="KW-0472">Membrane</keyword>
<proteinExistence type="predicted"/>
<evidence type="ECO:0000256" key="2">
    <source>
        <dbReference type="ARBA" id="ARBA00022475"/>
    </source>
</evidence>
<dbReference type="PANTHER" id="PTHR46795">
    <property type="entry name" value="ABC TRANSPORTER PERMEASE-RELATED-RELATED"/>
    <property type="match status" value="1"/>
</dbReference>
<keyword evidence="2" id="KW-1003">Cell membrane</keyword>
<evidence type="ECO:0000259" key="7">
    <source>
        <dbReference type="Pfam" id="PF02687"/>
    </source>
</evidence>
<evidence type="ECO:0000256" key="3">
    <source>
        <dbReference type="ARBA" id="ARBA00022692"/>
    </source>
</evidence>
<evidence type="ECO:0000313" key="8">
    <source>
        <dbReference type="EMBL" id="VTS25333.1"/>
    </source>
</evidence>
<dbReference type="GO" id="GO:0005886">
    <property type="term" value="C:plasma membrane"/>
    <property type="evidence" value="ECO:0007669"/>
    <property type="project" value="UniProtKB-SubCell"/>
</dbReference>
<keyword evidence="3 6" id="KW-0812">Transmembrane</keyword>
<dbReference type="PANTHER" id="PTHR46795:SF3">
    <property type="entry name" value="ABC TRANSPORTER PERMEASE"/>
    <property type="match status" value="1"/>
</dbReference>
<comment type="subcellular location">
    <subcellularLocation>
        <location evidence="1">Cell membrane</location>
        <topology evidence="1">Multi-pass membrane protein</topology>
    </subcellularLocation>
</comment>
<dbReference type="Proteomes" id="UP000304914">
    <property type="component" value="Chromosome"/>
</dbReference>
<dbReference type="AlphaFoldDB" id="A0A4U9YFC0"/>
<feature type="transmembrane region" description="Helical" evidence="6">
    <location>
        <begin position="52"/>
        <end position="76"/>
    </location>
</feature>
<dbReference type="EMBL" id="LR594035">
    <property type="protein sequence ID" value="VTS25333.1"/>
    <property type="molecule type" value="Genomic_DNA"/>
</dbReference>
<evidence type="ECO:0000313" key="9">
    <source>
        <dbReference type="Proteomes" id="UP000304914"/>
    </source>
</evidence>
<sequence length="166" mass="18975">MFYLKLAWNNLKKSKVVVAPFLLASTVLFMLNNIVTIIMTSPLSIDMQNRKILLGLAAVVLTIFAIIMEIYSYQFLLKQRSREFGLYNILGMNKKQIGLVLSFELWMMYLAIVVIGCFSSFVFSHLFYLIFANLIHYNQLQLQVNSSAFAMTSLAFAAIFMLLTLS</sequence>
<organism evidence="8 9">
    <name type="scientific">Streptococcus pseudoporcinus</name>
    <dbReference type="NCBI Taxonomy" id="361101"/>
    <lineage>
        <taxon>Bacteria</taxon>
        <taxon>Bacillati</taxon>
        <taxon>Bacillota</taxon>
        <taxon>Bacilli</taxon>
        <taxon>Lactobacillales</taxon>
        <taxon>Streptococcaceae</taxon>
        <taxon>Streptococcus</taxon>
    </lineage>
</organism>
<feature type="transmembrane region" description="Helical" evidence="6">
    <location>
        <begin position="21"/>
        <end position="40"/>
    </location>
</feature>
<feature type="transmembrane region" description="Helical" evidence="6">
    <location>
        <begin position="148"/>
        <end position="165"/>
    </location>
</feature>
<dbReference type="Pfam" id="PF02687">
    <property type="entry name" value="FtsX"/>
    <property type="match status" value="1"/>
</dbReference>
<feature type="domain" description="ABC3 transporter permease C-terminal" evidence="7">
    <location>
        <begin position="56"/>
        <end position="165"/>
    </location>
</feature>